<protein>
    <submittedName>
        <fullName evidence="1">Uncharacterized protein</fullName>
    </submittedName>
</protein>
<dbReference type="EMBL" id="SEZJ01000008">
    <property type="protein sequence ID" value="RYU46117.1"/>
    <property type="molecule type" value="Genomic_DNA"/>
</dbReference>
<proteinExistence type="predicted"/>
<evidence type="ECO:0000313" key="2">
    <source>
        <dbReference type="Proteomes" id="UP000293465"/>
    </source>
</evidence>
<accession>A0A4Q5KIS7</accession>
<dbReference type="GeneID" id="56275509"/>
<reference evidence="1 2" key="1">
    <citation type="submission" date="2019-02" db="EMBL/GenBank/DDBJ databases">
        <title>Genome sequences of Aliivibrio finisterrensis strains from farmed Atlantic salmon.</title>
        <authorList>
            <person name="Bowman J.P."/>
        </authorList>
    </citation>
    <scope>NUCLEOTIDE SEQUENCE [LARGE SCALE GENOMIC DNA]</scope>
    <source>
        <strain evidence="1 2">A32</strain>
    </source>
</reference>
<comment type="caution">
    <text evidence="1">The sequence shown here is derived from an EMBL/GenBank/DDBJ whole genome shotgun (WGS) entry which is preliminary data.</text>
</comment>
<organism evidence="1 2">
    <name type="scientific">Aliivibrio finisterrensis</name>
    <dbReference type="NCBI Taxonomy" id="511998"/>
    <lineage>
        <taxon>Bacteria</taxon>
        <taxon>Pseudomonadati</taxon>
        <taxon>Pseudomonadota</taxon>
        <taxon>Gammaproteobacteria</taxon>
        <taxon>Vibrionales</taxon>
        <taxon>Vibrionaceae</taxon>
        <taxon>Aliivibrio</taxon>
    </lineage>
</organism>
<sequence>MKINLLSILSLFFALFLLCSGYLSLQNALITNAIESRLDYFSSNSNPAVRSNDTKLGEPDPNSLTTSAHLLNSFVLFNQWVAYLNQEESTPNHWIALLNTSTHVRPTWPNTYVELSKLSKDQQQASQYQQLAMLFGPYSPSSRLLAIDQTFTYWENSHVSQRLDVSKQLIAITRSWSHRSSLNQMITHSKGKQRICNLLAFNKLKVQACG</sequence>
<dbReference type="RefSeq" id="WP_130087403.1">
    <property type="nucleotide sequence ID" value="NZ_SEZJ01000008.1"/>
</dbReference>
<dbReference type="Proteomes" id="UP000293465">
    <property type="component" value="Unassembled WGS sequence"/>
</dbReference>
<dbReference type="AlphaFoldDB" id="A0A4Q5KIS7"/>
<gene>
    <name evidence="1" type="ORF">ERW49_10635</name>
</gene>
<name>A0A4Q5KIS7_9GAMM</name>
<evidence type="ECO:0000313" key="1">
    <source>
        <dbReference type="EMBL" id="RYU46117.1"/>
    </source>
</evidence>
<dbReference type="OrthoDB" id="5736952at2"/>